<dbReference type="EMBL" id="FO082050">
    <property type="protein sequence ID" value="CCE83003.1"/>
    <property type="molecule type" value="Genomic_DNA"/>
</dbReference>
<name>G8YDH2_PICSO</name>
<dbReference type="OMA" id="RTWSAYH"/>
<dbReference type="InParanoid" id="G8YDH2"/>
<sequence length="317" mass="36487">MSAFSEANFKGLNYESFRPHYPSSFYELLHKYVTTSKDGANADHAEKVIDLGCGTGISTYPLLNIANTVIGVDLSQRMVDTANDLIEERCKELQISPSRIKFITGDAETFIESSNDEIRKDGVDLITCAQCLHWFGSYPSFFKACHQLLKSGGTLAYWYYRDPIVVSISDYAKGNDTELISRINRLYLKYVYEDEAYLGPYWENPGRDILYNMYRDINKRIPEDLFTDNIIMTYVPKPGLYPGDEDLKLVKKDISIVDFVHYIETFSAYHSYKDKTGDTENILEKFKQEATRGTEIDVKDPILTIIWHTGYTFMKKK</sequence>
<evidence type="ECO:0000256" key="1">
    <source>
        <dbReference type="ARBA" id="ARBA00008361"/>
    </source>
</evidence>
<comment type="similarity">
    <text evidence="1">Belongs to the methyltransferase superfamily.</text>
</comment>
<dbReference type="AlphaFoldDB" id="G8YDH2"/>
<dbReference type="Proteomes" id="UP000005222">
    <property type="component" value="Chromosome J"/>
</dbReference>
<dbReference type="Gene3D" id="3.40.50.150">
    <property type="entry name" value="Vaccinia Virus protein VP39"/>
    <property type="match status" value="1"/>
</dbReference>
<accession>G8YDH2</accession>
<keyword evidence="3" id="KW-0808">Transferase</keyword>
<dbReference type="OrthoDB" id="10027013at2759"/>
<protein>
    <submittedName>
        <fullName evidence="5">Piso0_002776 protein</fullName>
    </submittedName>
</protein>
<dbReference type="PANTHER" id="PTHR44942:SF4">
    <property type="entry name" value="METHYLTRANSFERASE TYPE 11 DOMAIN-CONTAINING PROTEIN"/>
    <property type="match status" value="1"/>
</dbReference>
<dbReference type="GO" id="GO:0008757">
    <property type="term" value="F:S-adenosylmethionine-dependent methyltransferase activity"/>
    <property type="evidence" value="ECO:0007669"/>
    <property type="project" value="InterPro"/>
</dbReference>
<evidence type="ECO:0000313" key="6">
    <source>
        <dbReference type="Proteomes" id="UP000005222"/>
    </source>
</evidence>
<gene>
    <name evidence="5" type="primary">Piso0_002776</name>
    <name evidence="5" type="ORF">GNLVRS01_PISO0J19325g</name>
</gene>
<organism evidence="5 6">
    <name type="scientific">Pichia sorbitophila (strain ATCC MYA-4447 / BCRC 22081 / CBS 7064 / NBRC 10061 / NRRL Y-12695)</name>
    <name type="common">Hybrid yeast</name>
    <dbReference type="NCBI Taxonomy" id="559304"/>
    <lineage>
        <taxon>Eukaryota</taxon>
        <taxon>Fungi</taxon>
        <taxon>Dikarya</taxon>
        <taxon>Ascomycota</taxon>
        <taxon>Saccharomycotina</taxon>
        <taxon>Pichiomycetes</taxon>
        <taxon>Debaryomycetaceae</taxon>
        <taxon>Millerozyma</taxon>
    </lineage>
</organism>
<keyword evidence="6" id="KW-1185">Reference proteome</keyword>
<dbReference type="Pfam" id="PF08241">
    <property type="entry name" value="Methyltransf_11"/>
    <property type="match status" value="1"/>
</dbReference>
<keyword evidence="2" id="KW-0489">Methyltransferase</keyword>
<proteinExistence type="inferred from homology"/>
<dbReference type="PANTHER" id="PTHR44942">
    <property type="entry name" value="METHYLTRANSF_11 DOMAIN-CONTAINING PROTEIN"/>
    <property type="match status" value="1"/>
</dbReference>
<evidence type="ECO:0000259" key="4">
    <source>
        <dbReference type="Pfam" id="PF08241"/>
    </source>
</evidence>
<dbReference type="SUPFAM" id="SSF53335">
    <property type="entry name" value="S-adenosyl-L-methionine-dependent methyltransferases"/>
    <property type="match status" value="1"/>
</dbReference>
<dbReference type="eggNOG" id="KOG3010">
    <property type="taxonomic scope" value="Eukaryota"/>
</dbReference>
<dbReference type="HOGENOM" id="CLU_049344_1_2_1"/>
<dbReference type="InterPro" id="IPR013216">
    <property type="entry name" value="Methyltransf_11"/>
</dbReference>
<dbReference type="InterPro" id="IPR051052">
    <property type="entry name" value="Diverse_substrate_MTase"/>
</dbReference>
<dbReference type="CDD" id="cd02440">
    <property type="entry name" value="AdoMet_MTases"/>
    <property type="match status" value="1"/>
</dbReference>
<evidence type="ECO:0000313" key="5">
    <source>
        <dbReference type="EMBL" id="CCE83003.1"/>
    </source>
</evidence>
<evidence type="ECO:0000256" key="3">
    <source>
        <dbReference type="ARBA" id="ARBA00022679"/>
    </source>
</evidence>
<evidence type="ECO:0000256" key="2">
    <source>
        <dbReference type="ARBA" id="ARBA00022603"/>
    </source>
</evidence>
<dbReference type="InterPro" id="IPR029063">
    <property type="entry name" value="SAM-dependent_MTases_sf"/>
</dbReference>
<dbReference type="GO" id="GO:0032259">
    <property type="term" value="P:methylation"/>
    <property type="evidence" value="ECO:0007669"/>
    <property type="project" value="UniProtKB-KW"/>
</dbReference>
<reference evidence="5 6" key="1">
    <citation type="journal article" date="2012" name="G3 (Bethesda)">
        <title>Pichia sorbitophila, an interspecies yeast hybrid reveals early steps of genome resolution following polyploidization.</title>
        <authorList>
            <person name="Leh Louis V."/>
            <person name="Despons L."/>
            <person name="Friedrich A."/>
            <person name="Martin T."/>
            <person name="Durrens P."/>
            <person name="Casaregola S."/>
            <person name="Neuveglise C."/>
            <person name="Fairhead C."/>
            <person name="Marck C."/>
            <person name="Cruz J.A."/>
            <person name="Straub M.L."/>
            <person name="Kugler V."/>
            <person name="Sacerdot C."/>
            <person name="Uzunov Z."/>
            <person name="Thierry A."/>
            <person name="Weiss S."/>
            <person name="Bleykasten C."/>
            <person name="De Montigny J."/>
            <person name="Jacques N."/>
            <person name="Jung P."/>
            <person name="Lemaire M."/>
            <person name="Mallet S."/>
            <person name="Morel G."/>
            <person name="Richard G.F."/>
            <person name="Sarkar A."/>
            <person name="Savel G."/>
            <person name="Schacherer J."/>
            <person name="Seret M.L."/>
            <person name="Talla E."/>
            <person name="Samson G."/>
            <person name="Jubin C."/>
            <person name="Poulain J."/>
            <person name="Vacherie B."/>
            <person name="Barbe V."/>
            <person name="Pelletier E."/>
            <person name="Sherman D.J."/>
            <person name="Westhof E."/>
            <person name="Weissenbach J."/>
            <person name="Baret P.V."/>
            <person name="Wincker P."/>
            <person name="Gaillardin C."/>
            <person name="Dujon B."/>
            <person name="Souciet J.L."/>
        </authorList>
    </citation>
    <scope>NUCLEOTIDE SEQUENCE [LARGE SCALE GENOMIC DNA]</scope>
    <source>
        <strain evidence="6">ATCC MYA-4447 / BCRC 22081 / CBS 7064 / NBRC 10061 / NRRL Y-12695</strain>
    </source>
</reference>
<dbReference type="STRING" id="559304.G8YDH2"/>
<feature type="domain" description="Methyltransferase type 11" evidence="4">
    <location>
        <begin position="50"/>
        <end position="156"/>
    </location>
</feature>